<dbReference type="InterPro" id="IPR012779">
    <property type="entry name" value="Peptidase_M1_pepN"/>
</dbReference>
<evidence type="ECO:0000256" key="7">
    <source>
        <dbReference type="ARBA" id="ARBA00022833"/>
    </source>
</evidence>
<dbReference type="PANTHER" id="PTHR46322:SF1">
    <property type="entry name" value="PUROMYCIN-SENSITIVE AMINOPEPTIDASE"/>
    <property type="match status" value="1"/>
</dbReference>
<evidence type="ECO:0000259" key="9">
    <source>
        <dbReference type="Pfam" id="PF01433"/>
    </source>
</evidence>
<dbReference type="EMBL" id="LAZR01000002">
    <property type="protein sequence ID" value="KKO11706.1"/>
    <property type="molecule type" value="Genomic_DNA"/>
</dbReference>
<dbReference type="AlphaFoldDB" id="A0A0F9W342"/>
<dbReference type="InterPro" id="IPR038438">
    <property type="entry name" value="PepN_Ig-like_sf"/>
</dbReference>
<comment type="cofactor">
    <cofactor evidence="1">
        <name>Zn(2+)</name>
        <dbReference type="ChEBI" id="CHEBI:29105"/>
    </cofactor>
</comment>
<keyword evidence="6" id="KW-0378">Hydrolase</keyword>
<dbReference type="PRINTS" id="PR00756">
    <property type="entry name" value="ALADIPTASE"/>
</dbReference>
<dbReference type="Pfam" id="PF11940">
    <property type="entry name" value="DUF3458"/>
    <property type="match status" value="1"/>
</dbReference>
<proteinExistence type="inferred from homology"/>
<keyword evidence="4" id="KW-0645">Protease</keyword>
<reference evidence="13" key="1">
    <citation type="journal article" date="2015" name="Nature">
        <title>Complex archaea that bridge the gap between prokaryotes and eukaryotes.</title>
        <authorList>
            <person name="Spang A."/>
            <person name="Saw J.H."/>
            <person name="Jorgensen S.L."/>
            <person name="Zaremba-Niedzwiedzka K."/>
            <person name="Martijn J."/>
            <person name="Lind A.E."/>
            <person name="van Eijk R."/>
            <person name="Schleper C."/>
            <person name="Guy L."/>
            <person name="Ettema T.J."/>
        </authorList>
    </citation>
    <scope>NUCLEOTIDE SEQUENCE</scope>
</reference>
<evidence type="ECO:0000256" key="4">
    <source>
        <dbReference type="ARBA" id="ARBA00022670"/>
    </source>
</evidence>
<feature type="domain" description="Peptidase M1 alanyl aminopeptidase C-terminal" evidence="11">
    <location>
        <begin position="571"/>
        <end position="905"/>
    </location>
</feature>
<evidence type="ECO:0000256" key="3">
    <source>
        <dbReference type="ARBA" id="ARBA00022438"/>
    </source>
</evidence>
<dbReference type="NCBIfam" id="TIGR02414">
    <property type="entry name" value="pepN_proteo"/>
    <property type="match status" value="1"/>
</dbReference>
<comment type="caution">
    <text evidence="13">The sequence shown here is derived from an EMBL/GenBank/DDBJ whole genome shotgun (WGS) entry which is preliminary data.</text>
</comment>
<accession>A0A0F9W342</accession>
<feature type="domain" description="Peptidase M1 membrane alanine aminopeptidase" evidence="9">
    <location>
        <begin position="241"/>
        <end position="454"/>
    </location>
</feature>
<evidence type="ECO:0000259" key="12">
    <source>
        <dbReference type="Pfam" id="PF17900"/>
    </source>
</evidence>
<dbReference type="InterPro" id="IPR014782">
    <property type="entry name" value="Peptidase_M1_dom"/>
</dbReference>
<keyword evidence="8" id="KW-0482">Metalloprotease</keyword>
<dbReference type="Gene3D" id="3.30.2010.30">
    <property type="match status" value="1"/>
</dbReference>
<dbReference type="InterPro" id="IPR037144">
    <property type="entry name" value="Peptidase_M1_pepN_C_sf"/>
</dbReference>
<dbReference type="InterPro" id="IPR001930">
    <property type="entry name" value="Peptidase_M1"/>
</dbReference>
<dbReference type="GO" id="GO:0008270">
    <property type="term" value="F:zinc ion binding"/>
    <property type="evidence" value="ECO:0007669"/>
    <property type="project" value="InterPro"/>
</dbReference>
<dbReference type="FunFam" id="2.60.40.1840:FF:000001">
    <property type="entry name" value="Aminopeptidase N"/>
    <property type="match status" value="1"/>
</dbReference>
<evidence type="ECO:0000259" key="10">
    <source>
        <dbReference type="Pfam" id="PF11940"/>
    </source>
</evidence>
<dbReference type="Gene3D" id="2.60.40.1730">
    <property type="entry name" value="tricorn interacting facor f3 domain"/>
    <property type="match status" value="1"/>
</dbReference>
<dbReference type="Pfam" id="PF17432">
    <property type="entry name" value="DUF3458_C"/>
    <property type="match status" value="1"/>
</dbReference>
<protein>
    <recommendedName>
        <fullName evidence="14">Aminopeptidase N</fullName>
    </recommendedName>
</protein>
<evidence type="ECO:0000256" key="2">
    <source>
        <dbReference type="ARBA" id="ARBA00010136"/>
    </source>
</evidence>
<evidence type="ECO:0000313" key="13">
    <source>
        <dbReference type="EMBL" id="KKO11706.1"/>
    </source>
</evidence>
<sequence length="907" mass="102285">MRDAQARTIFLKDYTAPAFLIEKTELHFDLEETQARVSSRLLIGRNPELAGNDQDTLQLDGQDMVLESLRIDGTELTSDDYEIADESLTIRALSSFASQSLDEGFVLECVTLIKPQENTSLEGLYKSRTMFCTQCEAEGFRKITYYLDRPDVMSVFTTTIVADKQRYPVLLSNGNDIARGDLDNDRHWVSWEDPFRKPCYLFALVAGDLRHIEDTFTTCTQRDISLRIFVEEKDLDKCDHAMASLKHAMRWDEEVYGREYDLDIFMIVAVDDFNMGAMENKGLNIFNTSCVLANPATTTDLAFQRVESVVAHEYFHNWSGNRVTCRDWFQLSLKEGFTVFRDAEFSADMGSRSVKRVENVSFLRTAQFAEDAGPMAHPVRPDSYMEISNFYTLTIYEKGAEVVRMIRELLGPENFRAGSDLYFERHDGQAVTTEDFVCAMEDASGMNLTQFRRWYTQAGTPQLKISDNYDASAQTYELLVRQSCPPTPDQSHKEPLHIPLRMGLLDADGNELPLVLDGDQGALATAPTERVLEVTREVQSFVFKGIRSKPVPSLLRGFSAPVKLYFDCSRDDLLFIMTRDSDGFNRWSAAQDLAVAVIQEMLTQQQAGEQPQIDVRLINAVGDVLRSAVDDARGAGELDQAMLAQLLSLPSEAYLGELSDEIDVDGIHVVREMLADTLAATHTETFAELYALCQSDAPYSPDALSIARRALKNCCLAYLVRTQEPGWLEVCAGQFTDAGNMTDVDAALRLLINSRAPEAEPLRAQALADFYQRWQHESLVVNQWFSVQAIASRPGTLQQVKALMTHEAFDIRNPNKVRALISAFCNMNAVNFHDLSGEGYTFLADQVIILNRLNPQIAARLLTPLTRWKRYNPARQHLMKAQLERVQADPELSKDVYEVVSKSLKSS</sequence>
<feature type="domain" description="Peptidase M1 alanyl aminopeptidase Ig-like fold" evidence="10">
    <location>
        <begin position="459"/>
        <end position="565"/>
    </location>
</feature>
<evidence type="ECO:0000259" key="11">
    <source>
        <dbReference type="Pfam" id="PF17432"/>
    </source>
</evidence>
<evidence type="ECO:0008006" key="14">
    <source>
        <dbReference type="Google" id="ProtNLM"/>
    </source>
</evidence>
<dbReference type="InterPro" id="IPR042097">
    <property type="entry name" value="Aminopeptidase_N-like_N_sf"/>
</dbReference>
<dbReference type="SUPFAM" id="SSF63737">
    <property type="entry name" value="Leukotriene A4 hydrolase N-terminal domain"/>
    <property type="match status" value="1"/>
</dbReference>
<keyword evidence="3" id="KW-0031">Aminopeptidase</keyword>
<dbReference type="Gene3D" id="1.10.390.10">
    <property type="entry name" value="Neutral Protease Domain 2"/>
    <property type="match status" value="1"/>
</dbReference>
<dbReference type="Pfam" id="PF01433">
    <property type="entry name" value="Peptidase_M1"/>
    <property type="match status" value="1"/>
</dbReference>
<name>A0A0F9W342_9ZZZZ</name>
<keyword evidence="5" id="KW-0479">Metal-binding</keyword>
<dbReference type="InterPro" id="IPR027268">
    <property type="entry name" value="Peptidase_M4/M1_CTD_sf"/>
</dbReference>
<keyword evidence="7" id="KW-0862">Zinc</keyword>
<evidence type="ECO:0000256" key="5">
    <source>
        <dbReference type="ARBA" id="ARBA00022723"/>
    </source>
</evidence>
<gene>
    <name evidence="13" type="ORF">LCGC14_0012040</name>
</gene>
<dbReference type="FunFam" id="1.10.390.10:FF:000002">
    <property type="entry name" value="Aminopeptidase N"/>
    <property type="match status" value="1"/>
</dbReference>
<dbReference type="InterPro" id="IPR045357">
    <property type="entry name" value="Aminopeptidase_N-like_N"/>
</dbReference>
<dbReference type="GO" id="GO:0004177">
    <property type="term" value="F:aminopeptidase activity"/>
    <property type="evidence" value="ECO:0007669"/>
    <property type="project" value="UniProtKB-KW"/>
</dbReference>
<dbReference type="GO" id="GO:0006508">
    <property type="term" value="P:proteolysis"/>
    <property type="evidence" value="ECO:0007669"/>
    <property type="project" value="UniProtKB-KW"/>
</dbReference>
<dbReference type="Gene3D" id="2.60.40.1840">
    <property type="match status" value="1"/>
</dbReference>
<evidence type="ECO:0000256" key="6">
    <source>
        <dbReference type="ARBA" id="ARBA00022801"/>
    </source>
</evidence>
<evidence type="ECO:0000256" key="8">
    <source>
        <dbReference type="ARBA" id="ARBA00023049"/>
    </source>
</evidence>
<dbReference type="GO" id="GO:0008237">
    <property type="term" value="F:metallopeptidase activity"/>
    <property type="evidence" value="ECO:0007669"/>
    <property type="project" value="UniProtKB-KW"/>
</dbReference>
<dbReference type="Gene3D" id="1.25.50.10">
    <property type="entry name" value="Peptidase M1, alanyl aminopeptidase, C-terminal domain"/>
    <property type="match status" value="1"/>
</dbReference>
<dbReference type="CDD" id="cd09600">
    <property type="entry name" value="M1_APN"/>
    <property type="match status" value="1"/>
</dbReference>
<evidence type="ECO:0000256" key="1">
    <source>
        <dbReference type="ARBA" id="ARBA00001947"/>
    </source>
</evidence>
<dbReference type="FunFam" id="2.60.40.1730:FF:000005">
    <property type="entry name" value="Aminopeptidase N"/>
    <property type="match status" value="1"/>
</dbReference>
<dbReference type="InterPro" id="IPR035414">
    <property type="entry name" value="Peptidase_M1_pepN_Ig-like"/>
</dbReference>
<dbReference type="InterPro" id="IPR024601">
    <property type="entry name" value="Peptidase_M1_pepN_C"/>
</dbReference>
<dbReference type="FunFam" id="3.30.2010.30:FF:000002">
    <property type="entry name" value="Putative aminopeptidase N"/>
    <property type="match status" value="1"/>
</dbReference>
<dbReference type="Pfam" id="PF17900">
    <property type="entry name" value="Peptidase_M1_N"/>
    <property type="match status" value="1"/>
</dbReference>
<dbReference type="PANTHER" id="PTHR46322">
    <property type="entry name" value="PUROMYCIN-SENSITIVE AMINOPEPTIDASE"/>
    <property type="match status" value="1"/>
</dbReference>
<comment type="similarity">
    <text evidence="2">Belongs to the peptidase M1 family.</text>
</comment>
<dbReference type="SUPFAM" id="SSF55486">
    <property type="entry name" value="Metalloproteases ('zincins'), catalytic domain"/>
    <property type="match status" value="1"/>
</dbReference>
<feature type="domain" description="Aminopeptidase N-like N-terminal" evidence="12">
    <location>
        <begin position="26"/>
        <end position="201"/>
    </location>
</feature>
<organism evidence="13">
    <name type="scientific">marine sediment metagenome</name>
    <dbReference type="NCBI Taxonomy" id="412755"/>
    <lineage>
        <taxon>unclassified sequences</taxon>
        <taxon>metagenomes</taxon>
        <taxon>ecological metagenomes</taxon>
    </lineage>
</organism>